<feature type="transmembrane region" description="Helical" evidence="1">
    <location>
        <begin position="32"/>
        <end position="49"/>
    </location>
</feature>
<dbReference type="EMBL" id="PUGF01000010">
    <property type="protein sequence ID" value="PRC92944.1"/>
    <property type="molecule type" value="Genomic_DNA"/>
</dbReference>
<dbReference type="InterPro" id="IPR005530">
    <property type="entry name" value="SPW"/>
</dbReference>
<keyword evidence="1" id="KW-1133">Transmembrane helix</keyword>
<reference evidence="3 4" key="1">
    <citation type="submission" date="2018-02" db="EMBL/GenBank/DDBJ databases">
        <title>Solimicrobium silvestre gen. nov., sp. nov., isolated from alpine forest soil.</title>
        <authorList>
            <person name="Margesin R."/>
            <person name="Albuquerque L."/>
            <person name="Zhang D.-C."/>
            <person name="Froufe H.J.C."/>
            <person name="Severino R."/>
            <person name="Roxo I."/>
            <person name="Egas C."/>
            <person name="Da Costa M.S."/>
        </authorList>
    </citation>
    <scope>NUCLEOTIDE SEQUENCE [LARGE SCALE GENOMIC DNA]</scope>
    <source>
        <strain evidence="3 4">S20-91</strain>
    </source>
</reference>
<feature type="transmembrane region" description="Helical" evidence="1">
    <location>
        <begin position="85"/>
        <end position="105"/>
    </location>
</feature>
<evidence type="ECO:0000313" key="3">
    <source>
        <dbReference type="EMBL" id="PRC92944.1"/>
    </source>
</evidence>
<protein>
    <submittedName>
        <fullName evidence="3">SPW repeat</fullName>
    </submittedName>
</protein>
<keyword evidence="1" id="KW-0472">Membrane</keyword>
<dbReference type="OrthoDB" id="32521at2"/>
<keyword evidence="1" id="KW-0812">Transmembrane</keyword>
<organism evidence="3 4">
    <name type="scientific">Solimicrobium silvestre</name>
    <dbReference type="NCBI Taxonomy" id="2099400"/>
    <lineage>
        <taxon>Bacteria</taxon>
        <taxon>Pseudomonadati</taxon>
        <taxon>Pseudomonadota</taxon>
        <taxon>Betaproteobacteria</taxon>
        <taxon>Burkholderiales</taxon>
        <taxon>Oxalobacteraceae</taxon>
        <taxon>Solimicrobium</taxon>
    </lineage>
</organism>
<proteinExistence type="predicted"/>
<dbReference type="Proteomes" id="UP000237839">
    <property type="component" value="Unassembled WGS sequence"/>
</dbReference>
<evidence type="ECO:0000259" key="2">
    <source>
        <dbReference type="Pfam" id="PF03779"/>
    </source>
</evidence>
<gene>
    <name evidence="3" type="ORF">S2091_2361</name>
</gene>
<keyword evidence="4" id="KW-1185">Reference proteome</keyword>
<feature type="transmembrane region" description="Helical" evidence="1">
    <location>
        <begin position="61"/>
        <end position="79"/>
    </location>
</feature>
<dbReference type="RefSeq" id="WP_105532038.1">
    <property type="nucleotide sequence ID" value="NZ_PUGF01000010.1"/>
</dbReference>
<sequence length="117" mass="12918">MSLRWQDWVSALLGCWLLVSPWEMGYLLNLDAKGNACGVGAALIIFNLISACRKVDDGQEIVNIVLGIWLILSPYALSFSTEKNLTLNVIAVGSAVIILAAWQMFDAIRMFKSNKLD</sequence>
<feature type="domain" description="SPW repeat-containing integral membrane" evidence="2">
    <location>
        <begin position="5"/>
        <end position="101"/>
    </location>
</feature>
<accession>A0A2S9GYX9</accession>
<name>A0A2S9GYX9_9BURK</name>
<dbReference type="AlphaFoldDB" id="A0A2S9GYX9"/>
<dbReference type="Pfam" id="PF03779">
    <property type="entry name" value="SPW"/>
    <property type="match status" value="1"/>
</dbReference>
<comment type="caution">
    <text evidence="3">The sequence shown here is derived from an EMBL/GenBank/DDBJ whole genome shotgun (WGS) entry which is preliminary data.</text>
</comment>
<evidence type="ECO:0000313" key="4">
    <source>
        <dbReference type="Proteomes" id="UP000237839"/>
    </source>
</evidence>
<evidence type="ECO:0000256" key="1">
    <source>
        <dbReference type="SAM" id="Phobius"/>
    </source>
</evidence>